<dbReference type="PROSITE" id="PS51257">
    <property type="entry name" value="PROKAR_LIPOPROTEIN"/>
    <property type="match status" value="1"/>
</dbReference>
<evidence type="ECO:0000313" key="2">
    <source>
        <dbReference type="Proteomes" id="UP000241085"/>
    </source>
</evidence>
<keyword evidence="2" id="KW-1185">Reference proteome</keyword>
<evidence type="ECO:0000313" key="1">
    <source>
        <dbReference type="EMBL" id="PTL72547.1"/>
    </source>
</evidence>
<reference evidence="1 2" key="1">
    <citation type="submission" date="2018-03" db="EMBL/GenBank/DDBJ databases">
        <title>Bacteriophage NCPPB3778 and a type I-E CRISPR drive the evolution of the US Biological Select Agent, Rathayibacter toxicus.</title>
        <authorList>
            <person name="Davis E.W.II."/>
            <person name="Tabima J.F."/>
            <person name="Weisberg A.J."/>
            <person name="Dantas Lopes L."/>
            <person name="Wiseman M.S."/>
            <person name="Wiseman M.S."/>
            <person name="Pupko T."/>
            <person name="Belcher M.S."/>
            <person name="Sechler A.J."/>
            <person name="Tancos M.A."/>
            <person name="Schroeder B.K."/>
            <person name="Murray T.D."/>
            <person name="Luster D.G."/>
            <person name="Schneider W.L."/>
            <person name="Rogers E."/>
            <person name="Andreote F.D."/>
            <person name="Grunwald N.J."/>
            <person name="Putnam M.L."/>
            <person name="Chang J.H."/>
        </authorList>
    </citation>
    <scope>NUCLEOTIDE SEQUENCE [LARGE SCALE GENOMIC DNA]</scope>
    <source>
        <strain evidence="1 2">DSM 15933</strain>
    </source>
</reference>
<accession>A0A2T4USP8</accession>
<name>A0A2T4USP8_9MICO</name>
<dbReference type="Proteomes" id="UP000241085">
    <property type="component" value="Unassembled WGS sequence"/>
</dbReference>
<dbReference type="AlphaFoldDB" id="A0A2T4USP8"/>
<dbReference type="EMBL" id="PZPL01000001">
    <property type="protein sequence ID" value="PTL72547.1"/>
    <property type="molecule type" value="Genomic_DNA"/>
</dbReference>
<comment type="caution">
    <text evidence="1">The sequence shown here is derived from an EMBL/GenBank/DDBJ whole genome shotgun (WGS) entry which is preliminary data.</text>
</comment>
<gene>
    <name evidence="1" type="ORF">C1I63_06575</name>
</gene>
<proteinExistence type="predicted"/>
<sequence length="177" mass="18729">MALMERLRTIASATAVGAAVLLLSGCGPTRYEGYESGIDDVLARQIMAFEDPLSSQLHQPQVDEPEPYLAALSGMRWDGKASTASDLDLSAGGVVLYDISSTPFSTDVSVFIASGPRSPDVDGASPSEVYTCYRVEAEFTRDPMPSTGRTLLDDCPEPLVALLPEDAAFASGDVFDG</sequence>
<organism evidence="1 2">
    <name type="scientific">Rathayibacter caricis DSM 15933</name>
    <dbReference type="NCBI Taxonomy" id="1328867"/>
    <lineage>
        <taxon>Bacteria</taxon>
        <taxon>Bacillati</taxon>
        <taxon>Actinomycetota</taxon>
        <taxon>Actinomycetes</taxon>
        <taxon>Micrococcales</taxon>
        <taxon>Microbacteriaceae</taxon>
        <taxon>Rathayibacter</taxon>
    </lineage>
</organism>
<protein>
    <submittedName>
        <fullName evidence="1">Uncharacterized protein</fullName>
    </submittedName>
</protein>